<dbReference type="RefSeq" id="WP_102991735.1">
    <property type="nucleotide sequence ID" value="NZ_FXTU01000001.1"/>
</dbReference>
<comment type="caution">
    <text evidence="4">The sequence shown here is derived from an EMBL/GenBank/DDBJ whole genome shotgun (WGS) entry which is preliminary data.</text>
</comment>
<evidence type="ECO:0000313" key="5">
    <source>
        <dbReference type="Proteomes" id="UP001157946"/>
    </source>
</evidence>
<dbReference type="InterPro" id="IPR007173">
    <property type="entry name" value="ALO_C"/>
</dbReference>
<feature type="domain" description="Alanine racemase N-terminal" evidence="2">
    <location>
        <begin position="25"/>
        <end position="134"/>
    </location>
</feature>
<sequence>MQSASAYESYHTLFADVPKPFAFLDMDRLDANIEAVLRHSGHKQIRIASKAVRSVEILRYITEKSNRFQGVMCYTLAEARFLAEQGFIDLLVAYPTCDRKEIAQAVSWLKKGVPITLMVDSIAHIRLIADVAVAEAASYPKWADFLRVRAELDPHGVFLNDYLRTLFGLR</sequence>
<dbReference type="Proteomes" id="UP001157946">
    <property type="component" value="Unassembled WGS sequence"/>
</dbReference>
<feature type="domain" description="D-arabinono-1,4-lactone oxidase C-terminal" evidence="3">
    <location>
        <begin position="138"/>
        <end position="165"/>
    </location>
</feature>
<dbReference type="GO" id="GO:0016020">
    <property type="term" value="C:membrane"/>
    <property type="evidence" value="ECO:0007669"/>
    <property type="project" value="InterPro"/>
</dbReference>
<dbReference type="Pfam" id="PF01168">
    <property type="entry name" value="Ala_racemase_N"/>
    <property type="match status" value="1"/>
</dbReference>
<evidence type="ECO:0000313" key="4">
    <source>
        <dbReference type="EMBL" id="SMP02550.1"/>
    </source>
</evidence>
<dbReference type="InterPro" id="IPR001608">
    <property type="entry name" value="Ala_racemase_N"/>
</dbReference>
<dbReference type="GO" id="GO:0036088">
    <property type="term" value="P:D-serine catabolic process"/>
    <property type="evidence" value="ECO:0007669"/>
    <property type="project" value="TreeGrafter"/>
</dbReference>
<name>A0AA46AD62_9BACL</name>
<dbReference type="AlphaFoldDB" id="A0AA46AD62"/>
<accession>A0AA46AD62</accession>
<dbReference type="GO" id="GO:0003885">
    <property type="term" value="F:D-arabinono-1,4-lactone oxidase activity"/>
    <property type="evidence" value="ECO:0007669"/>
    <property type="project" value="InterPro"/>
</dbReference>
<gene>
    <name evidence="4" type="ORF">SAMN06265361_101358</name>
</gene>
<dbReference type="Gene3D" id="3.20.20.10">
    <property type="entry name" value="Alanine racemase"/>
    <property type="match status" value="1"/>
</dbReference>
<evidence type="ECO:0000259" key="3">
    <source>
        <dbReference type="Pfam" id="PF04030"/>
    </source>
</evidence>
<dbReference type="PANTHER" id="PTHR28004:SF2">
    <property type="entry name" value="D-SERINE DEHYDRATASE"/>
    <property type="match status" value="1"/>
</dbReference>
<reference evidence="4" key="1">
    <citation type="submission" date="2017-05" db="EMBL/GenBank/DDBJ databases">
        <authorList>
            <person name="Varghese N."/>
            <person name="Submissions S."/>
        </authorList>
    </citation>
    <scope>NUCLEOTIDE SEQUENCE</scope>
    <source>
        <strain evidence="4">DSM 45262</strain>
    </source>
</reference>
<dbReference type="SUPFAM" id="SSF51419">
    <property type="entry name" value="PLP-binding barrel"/>
    <property type="match status" value="1"/>
</dbReference>
<dbReference type="PANTHER" id="PTHR28004">
    <property type="entry name" value="ZGC:162816-RELATED"/>
    <property type="match status" value="1"/>
</dbReference>
<dbReference type="InterPro" id="IPR029066">
    <property type="entry name" value="PLP-binding_barrel"/>
</dbReference>
<dbReference type="InterPro" id="IPR051466">
    <property type="entry name" value="D-amino_acid_metab_enzyme"/>
</dbReference>
<keyword evidence="1" id="KW-0560">Oxidoreductase</keyword>
<dbReference type="Pfam" id="PF04030">
    <property type="entry name" value="ALO"/>
    <property type="match status" value="1"/>
</dbReference>
<dbReference type="EMBL" id="FXTU01000001">
    <property type="protein sequence ID" value="SMP02550.1"/>
    <property type="molecule type" value="Genomic_DNA"/>
</dbReference>
<evidence type="ECO:0000259" key="2">
    <source>
        <dbReference type="Pfam" id="PF01168"/>
    </source>
</evidence>
<evidence type="ECO:0000256" key="1">
    <source>
        <dbReference type="ARBA" id="ARBA00023002"/>
    </source>
</evidence>
<protein>
    <submittedName>
        <fullName evidence="4">D-arabinono-1,4-lactone oxidase</fullName>
    </submittedName>
</protein>
<organism evidence="4 5">
    <name type="scientific">Laceyella tengchongensis</name>
    <dbReference type="NCBI Taxonomy" id="574699"/>
    <lineage>
        <taxon>Bacteria</taxon>
        <taxon>Bacillati</taxon>
        <taxon>Bacillota</taxon>
        <taxon>Bacilli</taxon>
        <taxon>Bacillales</taxon>
        <taxon>Thermoactinomycetaceae</taxon>
        <taxon>Laceyella</taxon>
    </lineage>
</organism>
<proteinExistence type="predicted"/>
<dbReference type="GO" id="GO:0008721">
    <property type="term" value="F:D-serine ammonia-lyase activity"/>
    <property type="evidence" value="ECO:0007669"/>
    <property type="project" value="TreeGrafter"/>
</dbReference>
<keyword evidence="5" id="KW-1185">Reference proteome</keyword>